<evidence type="ECO:0000256" key="1">
    <source>
        <dbReference type="ARBA" id="ARBA00002523"/>
    </source>
</evidence>
<keyword evidence="8" id="KW-0449">Lipoprotein</keyword>
<feature type="domain" description="Trypanosome variant surface glycoprotein B-type N-terminal" evidence="12">
    <location>
        <begin position="13"/>
        <end position="363"/>
    </location>
</feature>
<evidence type="ECO:0000256" key="8">
    <source>
        <dbReference type="ARBA" id="ARBA00023288"/>
    </source>
</evidence>
<dbReference type="VEuPathDB" id="TriTrypDB:Tb427_000207000"/>
<protein>
    <submittedName>
        <fullName evidence="13">Variant surface glycoprotein 1125.1147</fullName>
    </submittedName>
</protein>
<dbReference type="InterPro" id="IPR019609">
    <property type="entry name" value="Variant_surf_glycoprt_trypan_C"/>
</dbReference>
<comment type="subcellular location">
    <subcellularLocation>
        <location evidence="2">Cell membrane</location>
        <topology evidence="2">Lipid-anchor</topology>
        <topology evidence="2">GPI-anchor</topology>
    </subcellularLocation>
</comment>
<feature type="chain" id="PRO_5012181721" evidence="10">
    <location>
        <begin position="24"/>
        <end position="471"/>
    </location>
</feature>
<feature type="signal peptide" evidence="10">
    <location>
        <begin position="1"/>
        <end position="23"/>
    </location>
</feature>
<keyword evidence="5 10" id="KW-0732">Signal</keyword>
<keyword evidence="7" id="KW-0325">Glycoprotein</keyword>
<feature type="compositionally biased region" description="Basic and acidic residues" evidence="9">
    <location>
        <begin position="90"/>
        <end position="101"/>
    </location>
</feature>
<evidence type="ECO:0000313" key="13">
    <source>
        <dbReference type="EMBL" id="APD73403.1"/>
    </source>
</evidence>
<dbReference type="EMBL" id="KX699447">
    <property type="protein sequence ID" value="APD73403.1"/>
    <property type="molecule type" value="Genomic_DNA"/>
</dbReference>
<evidence type="ECO:0000256" key="3">
    <source>
        <dbReference type="ARBA" id="ARBA00022475"/>
    </source>
</evidence>
<dbReference type="GO" id="GO:0005886">
    <property type="term" value="C:plasma membrane"/>
    <property type="evidence" value="ECO:0007669"/>
    <property type="project" value="UniProtKB-SubCell"/>
</dbReference>
<sequence>MALNMWLNHCGLIVAALLPLAETAANDNAAAHRVYCNLLTVASIPYTTSGLNDDPNNAFSTMLAMNFSTSSNDWTAMFDTSKEAVTPKNPPEEKTPGTDKETWQTMWPQWWAAGRRCVTEKIGQGDKPAYPPISKPEQKKQAHRELQKLIDGTKHLVAEYQTVKNEIKTQKAQLDSYLSEALLGEQNANGLPTPTKGIAAITNWGSACGPNLRGKSIAADFLCACNNNQDTSKQCDPNYDPQNWATGINVAEKWPLLKNSCKEPLAAELTAGQIHGALATFSAALQHADSGGTKYTFLGISSDHQCTGAAAKLCVDYTAYFDKTTGHTATKIPWKEKLEKAATTITVLEAKALEGRNLARQIQANFHICQGIYAAAATGTLVDSVNNAISPLKPSTTDISEATCNNQTTNTTCTPPCIWHESKSDANKKCSLNPKKAAERQATQTPEGTGEKTETEKCKGKLEQECTKAPE</sequence>
<dbReference type="VEuPathDB" id="TriTrypDB:Tb927.11.19180"/>
<dbReference type="Gene3D" id="4.10.110.20">
    <property type="entry name" value="Variant surface glycoprotein MITAT 1.2, VSG 221, C-terminal domain"/>
    <property type="match status" value="1"/>
</dbReference>
<evidence type="ECO:0000259" key="12">
    <source>
        <dbReference type="Pfam" id="PF13206"/>
    </source>
</evidence>
<evidence type="ECO:0000256" key="7">
    <source>
        <dbReference type="ARBA" id="ARBA00023180"/>
    </source>
</evidence>
<comment type="function">
    <text evidence="1">VSG forms a coat on the surface of the parasite. The trypanosome evades the immune response of the host by expressing a series of antigenically distinct VSGs from an estimated 1000 VSG genes.</text>
</comment>
<keyword evidence="6" id="KW-0472">Membrane</keyword>
<feature type="domain" description="Trypanosome variant surface glycoprotein C-terminal" evidence="11">
    <location>
        <begin position="404"/>
        <end position="470"/>
    </location>
</feature>
<dbReference type="GO" id="GO:0098552">
    <property type="term" value="C:side of membrane"/>
    <property type="evidence" value="ECO:0007669"/>
    <property type="project" value="UniProtKB-KW"/>
</dbReference>
<evidence type="ECO:0000256" key="10">
    <source>
        <dbReference type="SAM" id="SignalP"/>
    </source>
</evidence>
<name>A0A1J0R6J6_9TRYP</name>
<evidence type="ECO:0000259" key="11">
    <source>
        <dbReference type="Pfam" id="PF10659"/>
    </source>
</evidence>
<keyword evidence="3" id="KW-1003">Cell membrane</keyword>
<evidence type="ECO:0000256" key="6">
    <source>
        <dbReference type="ARBA" id="ARBA00023136"/>
    </source>
</evidence>
<dbReference type="Pfam" id="PF10659">
    <property type="entry name" value="Trypan_glycop_C"/>
    <property type="match status" value="1"/>
</dbReference>
<feature type="region of interest" description="Disordered" evidence="9">
    <location>
        <begin position="427"/>
        <end position="471"/>
    </location>
</feature>
<feature type="region of interest" description="Disordered" evidence="9">
    <location>
        <begin position="82"/>
        <end position="101"/>
    </location>
</feature>
<organism evidence="13">
    <name type="scientific">Trypanosoma brucei</name>
    <dbReference type="NCBI Taxonomy" id="5691"/>
    <lineage>
        <taxon>Eukaryota</taxon>
        <taxon>Discoba</taxon>
        <taxon>Euglenozoa</taxon>
        <taxon>Kinetoplastea</taxon>
        <taxon>Metakinetoplastina</taxon>
        <taxon>Trypanosomatida</taxon>
        <taxon>Trypanosomatidae</taxon>
        <taxon>Trypanosoma</taxon>
    </lineage>
</organism>
<keyword evidence="4" id="KW-0336">GPI-anchor</keyword>
<dbReference type="Pfam" id="PF13206">
    <property type="entry name" value="VSG_B"/>
    <property type="match status" value="1"/>
</dbReference>
<feature type="compositionally biased region" description="Basic and acidic residues" evidence="9">
    <location>
        <begin position="449"/>
        <end position="471"/>
    </location>
</feature>
<evidence type="ECO:0000256" key="2">
    <source>
        <dbReference type="ARBA" id="ARBA00004609"/>
    </source>
</evidence>
<accession>A0A1J0R6J6</accession>
<dbReference type="VEuPathDB" id="TriTrypDB:Tb1125.11.19130"/>
<reference evidence="13" key="1">
    <citation type="submission" date="2016-08" db="EMBL/GenBank/DDBJ databases">
        <title>VSG repertoire of Trypanosoma brucei EATRO 1125.</title>
        <authorList>
            <person name="Cross G.A."/>
        </authorList>
    </citation>
    <scope>NUCLEOTIDE SEQUENCE</scope>
    <source>
        <strain evidence="13">EATRO 1125</strain>
    </source>
</reference>
<dbReference type="InterPro" id="IPR025932">
    <property type="entry name" value="Trypano_VSG_B_N_dom"/>
</dbReference>
<proteinExistence type="predicted"/>
<evidence type="ECO:0000256" key="5">
    <source>
        <dbReference type="ARBA" id="ARBA00022729"/>
    </source>
</evidence>
<evidence type="ECO:0000256" key="4">
    <source>
        <dbReference type="ARBA" id="ARBA00022622"/>
    </source>
</evidence>
<evidence type="ECO:0000256" key="9">
    <source>
        <dbReference type="SAM" id="MobiDB-lite"/>
    </source>
</evidence>
<dbReference type="AlphaFoldDB" id="A0A1J0R6J6"/>